<evidence type="ECO:0000256" key="1">
    <source>
        <dbReference type="SAM" id="MobiDB-lite"/>
    </source>
</evidence>
<evidence type="ECO:0000259" key="3">
    <source>
        <dbReference type="Pfam" id="PF07811"/>
    </source>
</evidence>
<organism evidence="4 5">
    <name type="scientific">Pseudoduganella umbonata</name>
    <dbReference type="NCBI Taxonomy" id="864828"/>
    <lineage>
        <taxon>Bacteria</taxon>
        <taxon>Pseudomonadati</taxon>
        <taxon>Pseudomonadota</taxon>
        <taxon>Betaproteobacteria</taxon>
        <taxon>Burkholderiales</taxon>
        <taxon>Oxalobacteraceae</taxon>
        <taxon>Telluria group</taxon>
        <taxon>Pseudoduganella</taxon>
    </lineage>
</organism>
<feature type="domain" description="TadE-like" evidence="3">
    <location>
        <begin position="123"/>
        <end position="165"/>
    </location>
</feature>
<protein>
    <submittedName>
        <fullName evidence="4">Pilus assembly protein</fullName>
    </submittedName>
</protein>
<dbReference type="Pfam" id="PF07811">
    <property type="entry name" value="TadE"/>
    <property type="match status" value="1"/>
</dbReference>
<keyword evidence="2" id="KW-1133">Transmembrane helix</keyword>
<dbReference type="InterPro" id="IPR012495">
    <property type="entry name" value="TadE-like_dom"/>
</dbReference>
<keyword evidence="5" id="KW-1185">Reference proteome</keyword>
<keyword evidence="2" id="KW-0472">Membrane</keyword>
<dbReference type="Proteomes" id="UP000298763">
    <property type="component" value="Chromosome"/>
</dbReference>
<feature type="compositionally biased region" description="Low complexity" evidence="1">
    <location>
        <begin position="80"/>
        <end position="94"/>
    </location>
</feature>
<reference evidence="4 5" key="1">
    <citation type="submission" date="2019-05" db="EMBL/GenBank/DDBJ databases">
        <title>Draft Genome Sequences of Six Type Strains of the Genus Massilia.</title>
        <authorList>
            <person name="Miess H."/>
            <person name="Frediansyhah A."/>
            <person name="Gross H."/>
        </authorList>
    </citation>
    <scope>NUCLEOTIDE SEQUENCE [LARGE SCALE GENOMIC DNA]</scope>
    <source>
        <strain evidence="4 5">DSMZ 26121</strain>
    </source>
</reference>
<evidence type="ECO:0000313" key="5">
    <source>
        <dbReference type="Proteomes" id="UP000298763"/>
    </source>
</evidence>
<evidence type="ECO:0000313" key="4">
    <source>
        <dbReference type="EMBL" id="QCP12800.1"/>
    </source>
</evidence>
<keyword evidence="2" id="KW-0812">Transmembrane</keyword>
<evidence type="ECO:0000256" key="2">
    <source>
        <dbReference type="SAM" id="Phobius"/>
    </source>
</evidence>
<feature type="region of interest" description="Disordered" evidence="1">
    <location>
        <begin position="74"/>
        <end position="96"/>
    </location>
</feature>
<name>A0ABX5UR04_9BURK</name>
<sequence>MPLRLRRVSRTPTASLLPCRGRLSSAVRTPSRHLRKTLCTMPPNPQGSTCNRTANLSQSHAGWILAATTLSTPSGSAHESISATRSSTATSTMSFPTSSRSVLHPLKLMRPTSLPCRRTDARGLVTIELALVLGTFLLLVLGTIEVARVLYVLNTVQDVTRVAARAAAVTDFTNEAAMDAVRAHALLGSDNGTLPLVPELGTAHVRIEYLGQKANGTVTEIVQPQSPAQNVVNCALSPHAGPCIRLVRASICGAVGPGGACTPLRYQPMLGLVPGFASMSIPPSATLVKAESLGYIPGENNVIE</sequence>
<proteinExistence type="predicted"/>
<gene>
    <name evidence="4" type="ORF">FCL38_21920</name>
</gene>
<feature type="transmembrane region" description="Helical" evidence="2">
    <location>
        <begin position="123"/>
        <end position="144"/>
    </location>
</feature>
<accession>A0ABX5UR04</accession>
<dbReference type="EMBL" id="CP040017">
    <property type="protein sequence ID" value="QCP12800.1"/>
    <property type="molecule type" value="Genomic_DNA"/>
</dbReference>